<keyword evidence="1" id="KW-0812">Transmembrane</keyword>
<evidence type="ECO:0000259" key="2">
    <source>
        <dbReference type="Pfam" id="PF13460"/>
    </source>
</evidence>
<sequence>MKVLLTGSTGYIGRRLKQILLNDENIELKLLVRNKKSVTTLDKNVTIIQGDTFDKESLKEALKDVEVAYYLIHSLSNENYKDLDKISAQNFLDVANECGVKRIIYLGGLGVKNENTSEHLLSRIETGEILSSNKNVQTIWFRAGVIIGSGSASFEIIRNLTEKLPIMTTPKWVNTKAQPIAVSDVLSYLHNGLYLNEKENLIVDIGSEQLSYKNMMLKTAKVLGLKRYLITLPFMSINLSSYWLNLFTPVPFTVAKALIEGLKSEVIIQNDHAKKYFPNITPISYEEAVKNAINEIEENQVISRWNDKGDGVWEKNAQNEISKAVFIDRKEVDISHIDASKVYQSFISIGGENGWFDFDFLWELRGIIDKLIGGVGLKRGRRSQCDLRISDCLDFWKVVDLQKDERLLLYAQMKVPGEAWLEFKIKDNKLIQSAYFYPKGVLGRLYWYALVPLHYFVFNNMIKSIIKKAKAL</sequence>
<feature type="transmembrane region" description="Helical" evidence="1">
    <location>
        <begin position="445"/>
        <end position="462"/>
    </location>
</feature>
<dbReference type="KEGG" id="aaqi:AAQM_2324"/>
<keyword evidence="1" id="KW-0472">Membrane</keyword>
<dbReference type="InterPro" id="IPR021295">
    <property type="entry name" value="DUF2867"/>
</dbReference>
<dbReference type="SUPFAM" id="SSF51735">
    <property type="entry name" value="NAD(P)-binding Rossmann-fold domains"/>
    <property type="match status" value="1"/>
</dbReference>
<keyword evidence="1" id="KW-1133">Transmembrane helix</keyword>
<dbReference type="InterPro" id="IPR016040">
    <property type="entry name" value="NAD(P)-bd_dom"/>
</dbReference>
<accession>A0AAE7B5J5</accession>
<dbReference type="AlphaFoldDB" id="A0AAE7B5J5"/>
<dbReference type="EMBL" id="CP030944">
    <property type="protein sequence ID" value="QKE27021.1"/>
    <property type="molecule type" value="Genomic_DNA"/>
</dbReference>
<proteinExistence type="predicted"/>
<reference evidence="3 4" key="1">
    <citation type="submission" date="2018-07" db="EMBL/GenBank/DDBJ databases">
        <title>Identification of phenol metabolism pathways in Arcobacter.</title>
        <authorList>
            <person name="Miller W.G."/>
            <person name="Yee E."/>
            <person name="Bono J.L."/>
        </authorList>
    </citation>
    <scope>NUCLEOTIDE SEQUENCE [LARGE SCALE GENOMIC DNA]</scope>
    <source>
        <strain evidence="3 4">W63</strain>
    </source>
</reference>
<evidence type="ECO:0000313" key="3">
    <source>
        <dbReference type="EMBL" id="QKE27021.1"/>
    </source>
</evidence>
<dbReference type="PANTHER" id="PTHR43162">
    <property type="match status" value="1"/>
</dbReference>
<dbReference type="Gene3D" id="3.40.50.720">
    <property type="entry name" value="NAD(P)-binding Rossmann-like Domain"/>
    <property type="match status" value="1"/>
</dbReference>
<protein>
    <submittedName>
        <fullName evidence="3">Atypical short-chain dehydrogenase/reductase (DUF2867 domain)</fullName>
    </submittedName>
</protein>
<dbReference type="PANTHER" id="PTHR43162:SF1">
    <property type="entry name" value="PRESTALK A DIFFERENTIATION PROTEIN A"/>
    <property type="match status" value="1"/>
</dbReference>
<dbReference type="Proteomes" id="UP000502065">
    <property type="component" value="Chromosome"/>
</dbReference>
<feature type="domain" description="NAD(P)-binding" evidence="2">
    <location>
        <begin position="7"/>
        <end position="119"/>
    </location>
</feature>
<dbReference type="RefSeq" id="WP_129094034.1">
    <property type="nucleotide sequence ID" value="NZ_CBCSAE010000006.1"/>
</dbReference>
<evidence type="ECO:0000313" key="4">
    <source>
        <dbReference type="Proteomes" id="UP000502065"/>
    </source>
</evidence>
<evidence type="ECO:0000256" key="1">
    <source>
        <dbReference type="SAM" id="Phobius"/>
    </source>
</evidence>
<dbReference type="Pfam" id="PF11066">
    <property type="entry name" value="DUF2867"/>
    <property type="match status" value="1"/>
</dbReference>
<name>A0AAE7B5J5_9BACT</name>
<dbReference type="InterPro" id="IPR051604">
    <property type="entry name" value="Ergot_Alk_Oxidoreductase"/>
</dbReference>
<keyword evidence="4" id="KW-1185">Reference proteome</keyword>
<gene>
    <name evidence="3" type="ORF">AAQM_2324</name>
</gene>
<dbReference type="InterPro" id="IPR036291">
    <property type="entry name" value="NAD(P)-bd_dom_sf"/>
</dbReference>
<organism evidence="3 4">
    <name type="scientific">Arcobacter aquimarinus</name>
    <dbReference type="NCBI Taxonomy" id="1315211"/>
    <lineage>
        <taxon>Bacteria</taxon>
        <taxon>Pseudomonadati</taxon>
        <taxon>Campylobacterota</taxon>
        <taxon>Epsilonproteobacteria</taxon>
        <taxon>Campylobacterales</taxon>
        <taxon>Arcobacteraceae</taxon>
        <taxon>Arcobacter</taxon>
    </lineage>
</organism>
<dbReference type="Pfam" id="PF13460">
    <property type="entry name" value="NAD_binding_10"/>
    <property type="match status" value="1"/>
</dbReference>